<evidence type="ECO:0000256" key="1">
    <source>
        <dbReference type="ARBA" id="ARBA00004141"/>
    </source>
</evidence>
<evidence type="ECO:0000256" key="4">
    <source>
        <dbReference type="ARBA" id="ARBA00023136"/>
    </source>
</evidence>
<comment type="subcellular location">
    <subcellularLocation>
        <location evidence="1">Membrane</location>
        <topology evidence="1">Multi-pass membrane protein</topology>
    </subcellularLocation>
</comment>
<name>A0A8K0UJS7_9AGAR</name>
<gene>
    <name evidence="7" type="ORF">BXZ70DRAFT_1001651</name>
</gene>
<organism evidence="7 8">
    <name type="scientific">Cristinia sonorae</name>
    <dbReference type="NCBI Taxonomy" id="1940300"/>
    <lineage>
        <taxon>Eukaryota</taxon>
        <taxon>Fungi</taxon>
        <taxon>Dikarya</taxon>
        <taxon>Basidiomycota</taxon>
        <taxon>Agaricomycotina</taxon>
        <taxon>Agaricomycetes</taxon>
        <taxon>Agaricomycetidae</taxon>
        <taxon>Agaricales</taxon>
        <taxon>Pleurotineae</taxon>
        <taxon>Stephanosporaceae</taxon>
        <taxon>Cristinia</taxon>
    </lineage>
</organism>
<feature type="transmembrane region" description="Helical" evidence="6">
    <location>
        <begin position="39"/>
        <end position="60"/>
    </location>
</feature>
<proteinExistence type="predicted"/>
<dbReference type="GO" id="GO:0016020">
    <property type="term" value="C:membrane"/>
    <property type="evidence" value="ECO:0007669"/>
    <property type="project" value="UniProtKB-SubCell"/>
</dbReference>
<protein>
    <submittedName>
        <fullName evidence="7">PQ-loop-domain-containing protein</fullName>
    </submittedName>
</protein>
<dbReference type="InterPro" id="IPR051415">
    <property type="entry name" value="LAAT-1"/>
</dbReference>
<dbReference type="Pfam" id="PF04193">
    <property type="entry name" value="PQ-loop"/>
    <property type="match status" value="2"/>
</dbReference>
<feature type="transmembrane region" description="Helical" evidence="6">
    <location>
        <begin position="189"/>
        <end position="212"/>
    </location>
</feature>
<dbReference type="Gene3D" id="1.20.1280.290">
    <property type="match status" value="2"/>
</dbReference>
<feature type="transmembrane region" description="Helical" evidence="6">
    <location>
        <begin position="96"/>
        <end position="119"/>
    </location>
</feature>
<accession>A0A8K0UJS7</accession>
<reference evidence="7" key="1">
    <citation type="journal article" date="2021" name="New Phytol.">
        <title>Evolutionary innovations through gain and loss of genes in the ectomycorrhizal Boletales.</title>
        <authorList>
            <person name="Wu G."/>
            <person name="Miyauchi S."/>
            <person name="Morin E."/>
            <person name="Kuo A."/>
            <person name="Drula E."/>
            <person name="Varga T."/>
            <person name="Kohler A."/>
            <person name="Feng B."/>
            <person name="Cao Y."/>
            <person name="Lipzen A."/>
            <person name="Daum C."/>
            <person name="Hundley H."/>
            <person name="Pangilinan J."/>
            <person name="Johnson J."/>
            <person name="Barry K."/>
            <person name="LaButti K."/>
            <person name="Ng V."/>
            <person name="Ahrendt S."/>
            <person name="Min B."/>
            <person name="Choi I.G."/>
            <person name="Park H."/>
            <person name="Plett J.M."/>
            <person name="Magnuson J."/>
            <person name="Spatafora J.W."/>
            <person name="Nagy L.G."/>
            <person name="Henrissat B."/>
            <person name="Grigoriev I.V."/>
            <person name="Yang Z.L."/>
            <person name="Xu J."/>
            <person name="Martin F.M."/>
        </authorList>
    </citation>
    <scope>NUCLEOTIDE SEQUENCE</scope>
    <source>
        <strain evidence="7">KKN 215</strain>
    </source>
</reference>
<dbReference type="Proteomes" id="UP000813824">
    <property type="component" value="Unassembled WGS sequence"/>
</dbReference>
<dbReference type="SMART" id="SM00679">
    <property type="entry name" value="CTNS"/>
    <property type="match status" value="2"/>
</dbReference>
<dbReference type="AlphaFoldDB" id="A0A8K0UJS7"/>
<dbReference type="PANTHER" id="PTHR16201">
    <property type="entry name" value="SEVEN TRANSMEMBRANE PROTEIN 1-RELATED"/>
    <property type="match status" value="1"/>
</dbReference>
<sequence length="288" mass="31364">MSADPLAENVLGTIGTICWTLQLVPQVWKSWRTKSTDGLSLWLVWLWGISGTFLSVYAIVQKLNVPLIVQPHLFSTLCFISWAQCLYYGKGRSRNMSLAILVGMVALSGGFEAGMIFAIQPSFDAGKTAPTQFFGIMSAVLISLALFPQYYEIYKFREVIGISILFMLVDCLGGVFSNLSLAFKEPFDIIAAITYSLVVVLDGIVLVLAFILNPRAERRRKRDAQAEIEAGDASSVRLEPPTMESIPIPTDTHHIDGVVTGETGKPSTDQVVTSDAPSQGGDQPAAAR</sequence>
<feature type="transmembrane region" description="Helical" evidence="6">
    <location>
        <begin position="131"/>
        <end position="147"/>
    </location>
</feature>
<evidence type="ECO:0000256" key="5">
    <source>
        <dbReference type="SAM" id="MobiDB-lite"/>
    </source>
</evidence>
<dbReference type="OrthoDB" id="407617at2759"/>
<keyword evidence="3 6" id="KW-1133">Transmembrane helix</keyword>
<evidence type="ECO:0000256" key="6">
    <source>
        <dbReference type="SAM" id="Phobius"/>
    </source>
</evidence>
<feature type="transmembrane region" description="Helical" evidence="6">
    <location>
        <begin position="159"/>
        <end position="183"/>
    </location>
</feature>
<feature type="region of interest" description="Disordered" evidence="5">
    <location>
        <begin position="238"/>
        <end position="288"/>
    </location>
</feature>
<keyword evidence="2 6" id="KW-0812">Transmembrane</keyword>
<dbReference type="EMBL" id="JAEVFJ010000029">
    <property type="protein sequence ID" value="KAH8093259.1"/>
    <property type="molecule type" value="Genomic_DNA"/>
</dbReference>
<evidence type="ECO:0000256" key="2">
    <source>
        <dbReference type="ARBA" id="ARBA00022692"/>
    </source>
</evidence>
<dbReference type="InterPro" id="IPR006603">
    <property type="entry name" value="PQ-loop_rpt"/>
</dbReference>
<evidence type="ECO:0000256" key="3">
    <source>
        <dbReference type="ARBA" id="ARBA00022989"/>
    </source>
</evidence>
<comment type="caution">
    <text evidence="7">The sequence shown here is derived from an EMBL/GenBank/DDBJ whole genome shotgun (WGS) entry which is preliminary data.</text>
</comment>
<feature type="compositionally biased region" description="Polar residues" evidence="5">
    <location>
        <begin position="265"/>
        <end position="281"/>
    </location>
</feature>
<evidence type="ECO:0000313" key="7">
    <source>
        <dbReference type="EMBL" id="KAH8093259.1"/>
    </source>
</evidence>
<keyword evidence="8" id="KW-1185">Reference proteome</keyword>
<evidence type="ECO:0000313" key="8">
    <source>
        <dbReference type="Proteomes" id="UP000813824"/>
    </source>
</evidence>
<dbReference type="PANTHER" id="PTHR16201:SF37">
    <property type="entry name" value="PQ-LOOP REPEAT-CONTAINING PROTEIN"/>
    <property type="match status" value="1"/>
</dbReference>
<keyword evidence="4 6" id="KW-0472">Membrane</keyword>